<evidence type="ECO:0000256" key="1">
    <source>
        <dbReference type="SAM" id="MobiDB-lite"/>
    </source>
</evidence>
<reference evidence="2" key="1">
    <citation type="journal article" date="2021" name="Proc. Natl. Acad. Sci. U.S.A.">
        <title>A Catalog of Tens of Thousands of Viruses from Human Metagenomes Reveals Hidden Associations with Chronic Diseases.</title>
        <authorList>
            <person name="Tisza M.J."/>
            <person name="Buck C.B."/>
        </authorList>
    </citation>
    <scope>NUCLEOTIDE SEQUENCE</scope>
    <source>
        <strain evidence="2">CtHMt20</strain>
    </source>
</reference>
<sequence>MRGFSFIPQYKIPPPYRKYNDGNRNDKGYPSGSCNNPTTG</sequence>
<dbReference type="EMBL" id="BK032622">
    <property type="protein sequence ID" value="DAF51815.1"/>
    <property type="molecule type" value="Genomic_DNA"/>
</dbReference>
<protein>
    <submittedName>
        <fullName evidence="2">Uncharacterized protein</fullName>
    </submittedName>
</protein>
<feature type="compositionally biased region" description="Basic and acidic residues" evidence="1">
    <location>
        <begin position="18"/>
        <end position="27"/>
    </location>
</feature>
<proteinExistence type="predicted"/>
<accession>A0A8S5SMC4</accession>
<organism evidence="2">
    <name type="scientific">Podoviridae sp. ctHMt20</name>
    <dbReference type="NCBI Taxonomy" id="2827728"/>
    <lineage>
        <taxon>Viruses</taxon>
        <taxon>Duplodnaviria</taxon>
        <taxon>Heunggongvirae</taxon>
        <taxon>Uroviricota</taxon>
        <taxon>Caudoviricetes</taxon>
    </lineage>
</organism>
<name>A0A8S5SMC4_9CAUD</name>
<evidence type="ECO:0000313" key="2">
    <source>
        <dbReference type="EMBL" id="DAF51815.1"/>
    </source>
</evidence>
<feature type="region of interest" description="Disordered" evidence="1">
    <location>
        <begin position="1"/>
        <end position="40"/>
    </location>
</feature>